<sequence length="204" mass="23111">MDIMLSALQHYAFCPRQCALIHLEQVWEDNEHTAEGTLMHENAHGEKSRMRNGVKIASDLELRSTRLGLRGRADVVEFHRAGTMWTPYPVEYKKGHPHKGNDADAVQLCAQALCLEEMLDVQIQEGALFYGEARRRRVVQFDEHLRQRTEALASAVRAMLESGRTPPPKALPGCNSCSLKDWCLPELFCHAASDYLQKLCEVQP</sequence>
<feature type="domain" description="DUF83" evidence="14">
    <location>
        <begin position="6"/>
        <end position="184"/>
    </location>
</feature>
<evidence type="ECO:0000256" key="11">
    <source>
        <dbReference type="ARBA" id="ARBA00023118"/>
    </source>
</evidence>
<evidence type="ECO:0000256" key="5">
    <source>
        <dbReference type="ARBA" id="ARBA00022722"/>
    </source>
</evidence>
<comment type="function">
    <text evidence="13">CRISPR (clustered regularly interspaced short palindromic repeat) is an adaptive immune system that provides protection against mobile genetic elements (viruses, transposable elements and conjugative plasmids). CRISPR clusters contain sequences complementary to antecedent mobile elements and target invading nucleic acids. CRISPR clusters are transcribed and processed into CRISPR RNA (crRNA).</text>
</comment>
<evidence type="ECO:0000256" key="1">
    <source>
        <dbReference type="ARBA" id="ARBA00001966"/>
    </source>
</evidence>
<evidence type="ECO:0000256" key="13">
    <source>
        <dbReference type="RuleBase" id="RU365022"/>
    </source>
</evidence>
<evidence type="ECO:0000259" key="14">
    <source>
        <dbReference type="Pfam" id="PF01930"/>
    </source>
</evidence>
<evidence type="ECO:0000256" key="12">
    <source>
        <dbReference type="ARBA" id="ARBA00023211"/>
    </source>
</evidence>
<dbReference type="GO" id="GO:0051536">
    <property type="term" value="F:iron-sulfur cluster binding"/>
    <property type="evidence" value="ECO:0007669"/>
    <property type="project" value="UniProtKB-KW"/>
</dbReference>
<dbReference type="InterPro" id="IPR011604">
    <property type="entry name" value="PDDEXK-like_dom_sf"/>
</dbReference>
<evidence type="ECO:0000256" key="9">
    <source>
        <dbReference type="ARBA" id="ARBA00023004"/>
    </source>
</evidence>
<gene>
    <name evidence="15" type="primary">cas4</name>
    <name evidence="15" type="ORF">H9962_08230</name>
</gene>
<evidence type="ECO:0000256" key="6">
    <source>
        <dbReference type="ARBA" id="ARBA00022723"/>
    </source>
</evidence>
<name>A0A9D2HDC1_9BACT</name>
<comment type="cofactor">
    <cofactor evidence="13">
        <name>iron-sulfur cluster</name>
        <dbReference type="ChEBI" id="CHEBI:30408"/>
    </cofactor>
</comment>
<evidence type="ECO:0000256" key="4">
    <source>
        <dbReference type="ARBA" id="ARBA00020049"/>
    </source>
</evidence>
<dbReference type="GO" id="GO:0051607">
    <property type="term" value="P:defense response to virus"/>
    <property type="evidence" value="ECO:0007669"/>
    <property type="project" value="UniProtKB-KW"/>
</dbReference>
<organism evidence="15 16">
    <name type="scientific">Candidatus Mailhella merdigallinarum</name>
    <dbReference type="NCBI Taxonomy" id="2838658"/>
    <lineage>
        <taxon>Bacteria</taxon>
        <taxon>Pseudomonadati</taxon>
        <taxon>Thermodesulfobacteriota</taxon>
        <taxon>Desulfovibrionia</taxon>
        <taxon>Desulfovibrionales</taxon>
        <taxon>Desulfovibrionaceae</taxon>
        <taxon>Mailhella</taxon>
    </lineage>
</organism>
<dbReference type="Pfam" id="PF01930">
    <property type="entry name" value="Cas_Cas4"/>
    <property type="match status" value="1"/>
</dbReference>
<comment type="cofactor">
    <cofactor evidence="13">
        <name>Mg(2+)</name>
        <dbReference type="ChEBI" id="CHEBI:18420"/>
    </cofactor>
    <cofactor evidence="13">
        <name>Mn(2+)</name>
        <dbReference type="ChEBI" id="CHEBI:29035"/>
    </cofactor>
    <text evidence="13">Mg(2+) or Mn(2+) required for ssDNA cleavage activity.</text>
</comment>
<dbReference type="Gene3D" id="3.90.320.10">
    <property type="match status" value="1"/>
</dbReference>
<accession>A0A9D2HDC1</accession>
<dbReference type="InterPro" id="IPR013343">
    <property type="entry name" value="CRISPR-assoc_prot_Cas4"/>
</dbReference>
<dbReference type="GO" id="GO:0046872">
    <property type="term" value="F:metal ion binding"/>
    <property type="evidence" value="ECO:0007669"/>
    <property type="project" value="UniProtKB-KW"/>
</dbReference>
<evidence type="ECO:0000256" key="10">
    <source>
        <dbReference type="ARBA" id="ARBA00023014"/>
    </source>
</evidence>
<evidence type="ECO:0000256" key="8">
    <source>
        <dbReference type="ARBA" id="ARBA00022839"/>
    </source>
</evidence>
<keyword evidence="8 13" id="KW-0269">Exonuclease</keyword>
<reference evidence="15" key="2">
    <citation type="submission" date="2021-04" db="EMBL/GenBank/DDBJ databases">
        <authorList>
            <person name="Gilroy R."/>
        </authorList>
    </citation>
    <scope>NUCLEOTIDE SEQUENCE</scope>
    <source>
        <strain evidence="15">CHK186-16707</strain>
    </source>
</reference>
<dbReference type="InterPro" id="IPR022765">
    <property type="entry name" value="Dna2/Cas4_DUF83"/>
</dbReference>
<dbReference type="AlphaFoldDB" id="A0A9D2HDC1"/>
<evidence type="ECO:0000256" key="3">
    <source>
        <dbReference type="ARBA" id="ARBA00012768"/>
    </source>
</evidence>
<keyword evidence="9 13" id="KW-0408">Iron</keyword>
<comment type="caution">
    <text evidence="15">The sequence shown here is derived from an EMBL/GenBank/DDBJ whole genome shotgun (WGS) entry which is preliminary data.</text>
</comment>
<dbReference type="Proteomes" id="UP000824225">
    <property type="component" value="Unassembled WGS sequence"/>
</dbReference>
<evidence type="ECO:0000313" key="16">
    <source>
        <dbReference type="Proteomes" id="UP000824225"/>
    </source>
</evidence>
<keyword evidence="10 13" id="KW-0411">Iron-sulfur</keyword>
<keyword evidence="6 13" id="KW-0479">Metal-binding</keyword>
<evidence type="ECO:0000313" key="15">
    <source>
        <dbReference type="EMBL" id="HJA09158.1"/>
    </source>
</evidence>
<keyword evidence="12 13" id="KW-0464">Manganese</keyword>
<dbReference type="PANTHER" id="PTHR36531:SF6">
    <property type="entry name" value="DNA REPLICATION ATP-DEPENDENT HELICASE_NUCLEASE DNA2"/>
    <property type="match status" value="1"/>
</dbReference>
<dbReference type="EMBL" id="DXAN01000026">
    <property type="protein sequence ID" value="HJA09158.1"/>
    <property type="molecule type" value="Genomic_DNA"/>
</dbReference>
<reference evidence="15" key="1">
    <citation type="journal article" date="2021" name="PeerJ">
        <title>Extensive microbial diversity within the chicken gut microbiome revealed by metagenomics and culture.</title>
        <authorList>
            <person name="Gilroy R."/>
            <person name="Ravi A."/>
            <person name="Getino M."/>
            <person name="Pursley I."/>
            <person name="Horton D.L."/>
            <person name="Alikhan N.F."/>
            <person name="Baker D."/>
            <person name="Gharbi K."/>
            <person name="Hall N."/>
            <person name="Watson M."/>
            <person name="Adriaenssens E.M."/>
            <person name="Foster-Nyarko E."/>
            <person name="Jarju S."/>
            <person name="Secka A."/>
            <person name="Antonio M."/>
            <person name="Oren A."/>
            <person name="Chaudhuri R.R."/>
            <person name="La Ragione R."/>
            <person name="Hildebrand F."/>
            <person name="Pallen M.J."/>
        </authorList>
    </citation>
    <scope>NUCLEOTIDE SEQUENCE</scope>
    <source>
        <strain evidence="15">CHK186-16707</strain>
    </source>
</reference>
<dbReference type="EC" id="3.1.12.1" evidence="3 13"/>
<evidence type="ECO:0000256" key="2">
    <source>
        <dbReference type="ARBA" id="ARBA00009189"/>
    </source>
</evidence>
<protein>
    <recommendedName>
        <fullName evidence="4 13">CRISPR-associated exonuclease Cas4</fullName>
        <ecNumber evidence="3 13">3.1.12.1</ecNumber>
    </recommendedName>
</protein>
<proteinExistence type="inferred from homology"/>
<keyword evidence="5 13" id="KW-0540">Nuclease</keyword>
<dbReference type="NCBIfam" id="TIGR00372">
    <property type="entry name" value="cas4"/>
    <property type="match status" value="1"/>
</dbReference>
<dbReference type="InterPro" id="IPR051827">
    <property type="entry name" value="Cas4_exonuclease"/>
</dbReference>
<comment type="cofactor">
    <cofactor evidence="1">
        <name>[4Fe-4S] cluster</name>
        <dbReference type="ChEBI" id="CHEBI:49883"/>
    </cofactor>
</comment>
<dbReference type="PANTHER" id="PTHR36531">
    <property type="entry name" value="CRISPR-ASSOCIATED EXONUCLEASE CAS4"/>
    <property type="match status" value="1"/>
</dbReference>
<dbReference type="CDD" id="cd09637">
    <property type="entry name" value="Cas4_I-A_I-B_I-C_I-D_II-B"/>
    <property type="match status" value="1"/>
</dbReference>
<keyword evidence="7 13" id="KW-0378">Hydrolase</keyword>
<comment type="similarity">
    <text evidence="2 13">Belongs to the CRISPR-associated exonuclease Cas4 family.</text>
</comment>
<evidence type="ECO:0000256" key="7">
    <source>
        <dbReference type="ARBA" id="ARBA00022801"/>
    </source>
</evidence>
<dbReference type="GO" id="GO:0004527">
    <property type="term" value="F:exonuclease activity"/>
    <property type="evidence" value="ECO:0007669"/>
    <property type="project" value="UniProtKB-KW"/>
</dbReference>
<keyword evidence="11 13" id="KW-0051">Antiviral defense</keyword>